<dbReference type="GO" id="GO:0032259">
    <property type="term" value="P:methylation"/>
    <property type="evidence" value="ECO:0007669"/>
    <property type="project" value="UniProtKB-KW"/>
</dbReference>
<dbReference type="GO" id="GO:0005886">
    <property type="term" value="C:plasma membrane"/>
    <property type="evidence" value="ECO:0007669"/>
    <property type="project" value="TreeGrafter"/>
</dbReference>
<evidence type="ECO:0000256" key="1">
    <source>
        <dbReference type="ARBA" id="ARBA00022603"/>
    </source>
</evidence>
<dbReference type="PANTHER" id="PTHR40048">
    <property type="entry name" value="RHAMNOSYL O-METHYLTRANSFERASE"/>
    <property type="match status" value="1"/>
</dbReference>
<dbReference type="Pfam" id="PF04989">
    <property type="entry name" value="RMNT_CmcI"/>
    <property type="match status" value="1"/>
</dbReference>
<dbReference type="EMBL" id="QZJZ01000005">
    <property type="protein sequence ID" value="RJP62050.1"/>
    <property type="molecule type" value="Genomic_DNA"/>
</dbReference>
<dbReference type="InterPro" id="IPR007072">
    <property type="entry name" value="RNMT_CmcI"/>
</dbReference>
<evidence type="ECO:0000256" key="2">
    <source>
        <dbReference type="ARBA" id="ARBA00022679"/>
    </source>
</evidence>
<dbReference type="AlphaFoldDB" id="A0A3A4R6K8"/>
<keyword evidence="2" id="KW-0808">Transferase</keyword>
<dbReference type="Gene3D" id="3.40.50.150">
    <property type="entry name" value="Vaccinia Virus protein VP39"/>
    <property type="match status" value="2"/>
</dbReference>
<dbReference type="Proteomes" id="UP000266426">
    <property type="component" value="Unassembled WGS sequence"/>
</dbReference>
<dbReference type="GO" id="GO:0008168">
    <property type="term" value="F:methyltransferase activity"/>
    <property type="evidence" value="ECO:0007669"/>
    <property type="project" value="UniProtKB-KW"/>
</dbReference>
<comment type="caution">
    <text evidence="3">The sequence shown here is derived from an EMBL/GenBank/DDBJ whole genome shotgun (WGS) entry which is preliminary data.</text>
</comment>
<dbReference type="Pfam" id="PF05711">
    <property type="entry name" value="TylF"/>
    <property type="match status" value="1"/>
</dbReference>
<dbReference type="SUPFAM" id="SSF53335">
    <property type="entry name" value="S-adenosyl-L-methionine-dependent methyltransferases"/>
    <property type="match status" value="3"/>
</dbReference>
<keyword evidence="1" id="KW-0489">Methyltransferase</keyword>
<dbReference type="PANTHER" id="PTHR40048:SF1">
    <property type="entry name" value="RHAMNOSYL O-METHYLTRANSFERASE"/>
    <property type="match status" value="1"/>
</dbReference>
<gene>
    <name evidence="3" type="ORF">C4541_00510</name>
</gene>
<sequence length="614" mass="70610">MNPVLQEIKQDKAVKLKAYKDKFEMSLNDWMQYHHSEIVMDQCFYMGVKTLKNPMDLWVYQEIIYSVKPDVILEIGSMHGGSTLYFANLLDSIGRGQVISVDIQRDYYQIEHERVIEITGDSASPEVVNKVYDLCKDKTVFIIHDGEHSKVQVLKDLRAYADLVSLNSYFIVEDTTSEFLTKNELYEGPFEAVEEFLRESSDFIVDNTRERYLLTYAMNGFLKRIQVNNKTAETPACVMNKSVVSGNDLAPYLAVRYRMIVLSNYVKSNMNRLDYESQEILCDLGLNMYTLFKDVLDLSFGSISLQGNTAIYGSGAFCEVLVSTLNRYQDIFLTAIVEKNEAKHGSTMLGLPVISINDLERYEIRNILIASLAHGREIAKRLEYLRKEKNIRVIQLPLQLLSIMNPNIEYADELLNTYPIIASEMMSQEQLCVIIRMLGKVLIDNVDGDIVELGCNSGSTSLFIRRMLDHYQSDKKYHVYDSFEGLPDHTDYDVPQSGIQRFKGECYTTRDIFIQKFNEAGLVLPEINEGWFKDIPDEKYPDKISFAFFDGDFYSSIIDSFEKVYHKLSSNAIVCIHDYRNRNLPGARKACDDFLHDKPETVFEIDGIGYMVKI</sequence>
<evidence type="ECO:0000313" key="3">
    <source>
        <dbReference type="EMBL" id="RJP62050.1"/>
    </source>
</evidence>
<dbReference type="InterPro" id="IPR008884">
    <property type="entry name" value="TylF_MeTrfase"/>
</dbReference>
<proteinExistence type="predicted"/>
<dbReference type="Gene3D" id="3.40.50.720">
    <property type="entry name" value="NAD(P)-binding Rossmann-like Domain"/>
    <property type="match status" value="1"/>
</dbReference>
<dbReference type="GO" id="GO:0008610">
    <property type="term" value="P:lipid biosynthetic process"/>
    <property type="evidence" value="ECO:0007669"/>
    <property type="project" value="InterPro"/>
</dbReference>
<accession>A0A3A4R6K8</accession>
<organism evidence="3 4">
    <name type="scientific">Candidatus Auribacter fodinae</name>
    <dbReference type="NCBI Taxonomy" id="2093366"/>
    <lineage>
        <taxon>Bacteria</taxon>
        <taxon>Pseudomonadati</taxon>
        <taxon>Candidatus Auribacterota</taxon>
        <taxon>Candidatus Auribacteria</taxon>
        <taxon>Candidatus Auribacterales</taxon>
        <taxon>Candidatus Auribacteraceae</taxon>
        <taxon>Candidatus Auribacter</taxon>
    </lineage>
</organism>
<dbReference type="GO" id="GO:0071770">
    <property type="term" value="P:DIM/DIP cell wall layer assembly"/>
    <property type="evidence" value="ECO:0007669"/>
    <property type="project" value="TreeGrafter"/>
</dbReference>
<protein>
    <submittedName>
        <fullName evidence="3">Uncharacterized protein</fullName>
    </submittedName>
</protein>
<evidence type="ECO:0000313" key="4">
    <source>
        <dbReference type="Proteomes" id="UP000266426"/>
    </source>
</evidence>
<dbReference type="InterPro" id="IPR029063">
    <property type="entry name" value="SAM-dependent_MTases_sf"/>
</dbReference>
<name>A0A3A4R6K8_9BACT</name>
<reference evidence="3 4" key="1">
    <citation type="journal article" date="2017" name="ISME J.">
        <title>Energy and carbon metabolisms in a deep terrestrial subsurface fluid microbial community.</title>
        <authorList>
            <person name="Momper L."/>
            <person name="Jungbluth S.P."/>
            <person name="Lee M.D."/>
            <person name="Amend J.P."/>
        </authorList>
    </citation>
    <scope>NUCLEOTIDE SEQUENCE [LARGE SCALE GENOMIC DNA]</scope>
    <source>
        <strain evidence="3">SURF_26</strain>
    </source>
</reference>